<evidence type="ECO:0000313" key="8">
    <source>
        <dbReference type="EMBL" id="RWR10053.1"/>
    </source>
</evidence>
<feature type="transmembrane region" description="Helical" evidence="7">
    <location>
        <begin position="12"/>
        <end position="30"/>
    </location>
</feature>
<dbReference type="RefSeq" id="WP_120073188.1">
    <property type="nucleotide sequence ID" value="NZ_CP126113.1"/>
</dbReference>
<feature type="transmembrane region" description="Helical" evidence="7">
    <location>
        <begin position="79"/>
        <end position="98"/>
    </location>
</feature>
<dbReference type="Proteomes" id="UP000273811">
    <property type="component" value="Unassembled WGS sequence"/>
</dbReference>
<dbReference type="AlphaFoldDB" id="A0A443ISU9"/>
<name>A0A443ISU9_9BACI</name>
<keyword evidence="4 7" id="KW-0812">Transmembrane</keyword>
<evidence type="ECO:0000256" key="4">
    <source>
        <dbReference type="ARBA" id="ARBA00022692"/>
    </source>
</evidence>
<gene>
    <name evidence="8" type="ORF">D4N35_010070</name>
</gene>
<accession>A0A443ISU9</accession>
<evidence type="ECO:0000256" key="5">
    <source>
        <dbReference type="ARBA" id="ARBA00022989"/>
    </source>
</evidence>
<keyword evidence="6 7" id="KW-0472">Membrane</keyword>
<dbReference type="PANTHER" id="PTHR43299:SF1">
    <property type="entry name" value="UPF0718 PROTEIN YRAQ"/>
    <property type="match status" value="1"/>
</dbReference>
<feature type="transmembrane region" description="Helical" evidence="7">
    <location>
        <begin position="263"/>
        <end position="282"/>
    </location>
</feature>
<evidence type="ECO:0000256" key="2">
    <source>
        <dbReference type="ARBA" id="ARBA00006386"/>
    </source>
</evidence>
<proteinExistence type="inferred from homology"/>
<evidence type="ECO:0000256" key="7">
    <source>
        <dbReference type="SAM" id="Phobius"/>
    </source>
</evidence>
<comment type="similarity">
    <text evidence="2">Belongs to the UPF0718 family.</text>
</comment>
<feature type="transmembrane region" description="Helical" evidence="7">
    <location>
        <begin position="230"/>
        <end position="251"/>
    </location>
</feature>
<comment type="subcellular location">
    <subcellularLocation>
        <location evidence="1">Cell membrane</location>
        <topology evidence="1">Multi-pass membrane protein</topology>
    </subcellularLocation>
</comment>
<reference evidence="8" key="1">
    <citation type="submission" date="2018-12" db="EMBL/GenBank/DDBJ databases">
        <authorList>
            <person name="Sun L."/>
            <person name="Chen Z."/>
        </authorList>
    </citation>
    <scope>NUCLEOTIDE SEQUENCE [LARGE SCALE GENOMIC DNA]</scope>
    <source>
        <strain evidence="8">DSM 16012</strain>
    </source>
</reference>
<evidence type="ECO:0000256" key="6">
    <source>
        <dbReference type="ARBA" id="ARBA00023136"/>
    </source>
</evidence>
<feature type="transmembrane region" description="Helical" evidence="7">
    <location>
        <begin position="177"/>
        <end position="194"/>
    </location>
</feature>
<feature type="transmembrane region" description="Helical" evidence="7">
    <location>
        <begin position="110"/>
        <end position="137"/>
    </location>
</feature>
<dbReference type="OrthoDB" id="8771795at2"/>
<dbReference type="GO" id="GO:0005886">
    <property type="term" value="C:plasma membrane"/>
    <property type="evidence" value="ECO:0007669"/>
    <property type="project" value="UniProtKB-SubCell"/>
</dbReference>
<evidence type="ECO:0000256" key="3">
    <source>
        <dbReference type="ARBA" id="ARBA00022475"/>
    </source>
</evidence>
<keyword evidence="3" id="KW-1003">Cell membrane</keyword>
<evidence type="ECO:0000256" key="1">
    <source>
        <dbReference type="ARBA" id="ARBA00004651"/>
    </source>
</evidence>
<protein>
    <submittedName>
        <fullName evidence="8">Permease</fullName>
    </submittedName>
</protein>
<sequence length="353" mass="37991">MLNKSATVNHSRLLWGVVVFFVVAAIGLYWSKWNPYYHKAFTAANEHSIGASIISGEAATAAAPSWHTAWEYCLVYFKAIWKAFIVGIILASLVQVLVPRDWIRRVLGKTSYGSTLIAGLSSLPGMMCTCCAAPVVVGLRNQSSSVGAAVAFWFGNTALNPAVLIFMFFVLGWKFTVLRLLFGIILVFGVSYLANRFVKENANAAAFDKNVVEPLPVQEGSLWTRWVKSLGTMSVSLIPAYILTVLTLGAFRAWLFPAIGDQWGNSLLVIIGFAIVGTLFVIPTAAEIPIIQTMMSFGLGGGPAAALLITLPVISLPSMLMVGRSLTWRVIAFLAASVAVVGVIAGLIGRFVL</sequence>
<organism evidence="8 9">
    <name type="scientific">Siminovitchia fortis</name>
    <dbReference type="NCBI Taxonomy" id="254758"/>
    <lineage>
        <taxon>Bacteria</taxon>
        <taxon>Bacillati</taxon>
        <taxon>Bacillota</taxon>
        <taxon>Bacilli</taxon>
        <taxon>Bacillales</taxon>
        <taxon>Bacillaceae</taxon>
        <taxon>Siminovitchia</taxon>
    </lineage>
</organism>
<evidence type="ECO:0000313" key="9">
    <source>
        <dbReference type="Proteomes" id="UP000273811"/>
    </source>
</evidence>
<dbReference type="EMBL" id="QYTU02000020">
    <property type="protein sequence ID" value="RWR10053.1"/>
    <property type="molecule type" value="Genomic_DNA"/>
</dbReference>
<comment type="caution">
    <text evidence="8">The sequence shown here is derived from an EMBL/GenBank/DDBJ whole genome shotgun (WGS) entry which is preliminary data.</text>
</comment>
<feature type="transmembrane region" description="Helical" evidence="7">
    <location>
        <begin position="294"/>
        <end position="314"/>
    </location>
</feature>
<dbReference type="Pfam" id="PF03773">
    <property type="entry name" value="ArsP_1"/>
    <property type="match status" value="1"/>
</dbReference>
<feature type="transmembrane region" description="Helical" evidence="7">
    <location>
        <begin position="149"/>
        <end position="170"/>
    </location>
</feature>
<dbReference type="PANTHER" id="PTHR43299">
    <property type="entry name" value="UPF0718 PROTEIN YRAQ"/>
    <property type="match status" value="1"/>
</dbReference>
<feature type="transmembrane region" description="Helical" evidence="7">
    <location>
        <begin position="326"/>
        <end position="348"/>
    </location>
</feature>
<keyword evidence="9" id="KW-1185">Reference proteome</keyword>
<dbReference type="InterPro" id="IPR005524">
    <property type="entry name" value="DUF318"/>
</dbReference>
<keyword evidence="5 7" id="KW-1133">Transmembrane helix</keyword>